<feature type="transmembrane region" description="Helical" evidence="5">
    <location>
        <begin position="189"/>
        <end position="222"/>
    </location>
</feature>
<protein>
    <submittedName>
        <fullName evidence="6">Uncharacterized protein involved in cysteine biosynthesis</fullName>
    </submittedName>
</protein>
<reference evidence="6 7" key="1">
    <citation type="submission" date="2018-06" db="EMBL/GenBank/DDBJ databases">
        <title>Genomic Encyclopedia of Type Strains, Phase III (KMG-III): the genomes of soil and plant-associated and newly described type strains.</title>
        <authorList>
            <person name="Whitman W."/>
        </authorList>
    </citation>
    <scope>NUCLEOTIDE SEQUENCE [LARGE SCALE GENOMIC DNA]</scope>
    <source>
        <strain evidence="6 7">ORS 1419</strain>
    </source>
</reference>
<dbReference type="AlphaFoldDB" id="A0A318T118"/>
<evidence type="ECO:0000256" key="1">
    <source>
        <dbReference type="ARBA" id="ARBA00004141"/>
    </source>
</evidence>
<dbReference type="InterPro" id="IPR059112">
    <property type="entry name" value="CysZ/EI24"/>
</dbReference>
<dbReference type="Pfam" id="PF07264">
    <property type="entry name" value="EI24"/>
    <property type="match status" value="1"/>
</dbReference>
<keyword evidence="7" id="KW-1185">Reference proteome</keyword>
<organism evidence="6 7">
    <name type="scientific">Phyllobacterium leguminum</name>
    <dbReference type="NCBI Taxonomy" id="314237"/>
    <lineage>
        <taxon>Bacteria</taxon>
        <taxon>Pseudomonadati</taxon>
        <taxon>Pseudomonadota</taxon>
        <taxon>Alphaproteobacteria</taxon>
        <taxon>Hyphomicrobiales</taxon>
        <taxon>Phyllobacteriaceae</taxon>
        <taxon>Phyllobacterium</taxon>
    </lineage>
</organism>
<feature type="transmembrane region" description="Helical" evidence="5">
    <location>
        <begin position="64"/>
        <end position="97"/>
    </location>
</feature>
<dbReference type="OrthoDB" id="5421146at2"/>
<evidence type="ECO:0000256" key="3">
    <source>
        <dbReference type="ARBA" id="ARBA00022989"/>
    </source>
</evidence>
<sequence length="238" mass="26039">MIFDAANAALRHLFTPQFRSLVWKSLGATFLILVLLWVALRHLFTYLAWPYLDQMLPGLPQWAGWLGTIGAIFASLGLALGLALLIAPIAAIIAGFFLDDAAEIIERQDYPADPPGQPLPLVQSLGLSLKFLGVVIVGNIFALFLLLVPGINLIAFFIVNGYLLGREYFEFAAMRFLTPDEAKGLRSKYAVTVFMAGLVIAVFLAIPFVNFLTPLFSAAMMVHLYKAISKREPAPVAA</sequence>
<comment type="subcellular location">
    <subcellularLocation>
        <location evidence="1">Membrane</location>
        <topology evidence="1">Multi-pass membrane protein</topology>
    </subcellularLocation>
</comment>
<evidence type="ECO:0000313" key="6">
    <source>
        <dbReference type="EMBL" id="PYE87449.1"/>
    </source>
</evidence>
<keyword evidence="4 5" id="KW-0472">Membrane</keyword>
<feature type="transmembrane region" description="Helical" evidence="5">
    <location>
        <begin position="131"/>
        <end position="159"/>
    </location>
</feature>
<proteinExistence type="predicted"/>
<evidence type="ECO:0000313" key="7">
    <source>
        <dbReference type="Proteomes" id="UP000247454"/>
    </source>
</evidence>
<dbReference type="EMBL" id="QJTF01000013">
    <property type="protein sequence ID" value="PYE87449.1"/>
    <property type="molecule type" value="Genomic_DNA"/>
</dbReference>
<dbReference type="RefSeq" id="WP_110752452.1">
    <property type="nucleotide sequence ID" value="NZ_QJTF01000013.1"/>
</dbReference>
<name>A0A318T118_9HYPH</name>
<evidence type="ECO:0000256" key="2">
    <source>
        <dbReference type="ARBA" id="ARBA00022692"/>
    </source>
</evidence>
<comment type="caution">
    <text evidence="6">The sequence shown here is derived from an EMBL/GenBank/DDBJ whole genome shotgun (WGS) entry which is preliminary data.</text>
</comment>
<evidence type="ECO:0000256" key="4">
    <source>
        <dbReference type="ARBA" id="ARBA00023136"/>
    </source>
</evidence>
<dbReference type="NCBIfam" id="NF009407">
    <property type="entry name" value="PRK12768.1"/>
    <property type="match status" value="1"/>
</dbReference>
<dbReference type="Proteomes" id="UP000247454">
    <property type="component" value="Unassembled WGS sequence"/>
</dbReference>
<keyword evidence="3 5" id="KW-1133">Transmembrane helix</keyword>
<gene>
    <name evidence="6" type="ORF">C7477_11371</name>
</gene>
<keyword evidence="2 5" id="KW-0812">Transmembrane</keyword>
<evidence type="ECO:0000256" key="5">
    <source>
        <dbReference type="SAM" id="Phobius"/>
    </source>
</evidence>
<feature type="transmembrane region" description="Helical" evidence="5">
    <location>
        <begin position="21"/>
        <end position="44"/>
    </location>
</feature>
<accession>A0A318T118</accession>